<dbReference type="GO" id="GO:0003676">
    <property type="term" value="F:nucleic acid binding"/>
    <property type="evidence" value="ECO:0007669"/>
    <property type="project" value="InterPro"/>
</dbReference>
<dbReference type="Gene3D" id="4.10.60.10">
    <property type="entry name" value="Zinc finger, CCHC-type"/>
    <property type="match status" value="2"/>
</dbReference>
<dbReference type="SMART" id="SM00343">
    <property type="entry name" value="ZnF_C2HC"/>
    <property type="match status" value="5"/>
</dbReference>
<sequence length="307" mass="34131">MPKKDEMQCLRSNQAPSRFASKKYGVVQFNPKKRRTIVWKMGDGRTMSITGSELTPEDAARIPKRLRGNTFHGARQLTQHLKRYGPPKLGCDEPEEMLSEDDDDDEILEGFGEKERELKACTNCGEIGHIASRCTQTCLCDEDTHLSDECPMRKVTCFLCEGTNHVPKDCQLNSILAKNKEDQRTSLQPIYPPMADANNSTAPDLQLDPTPTEVINGSRSTANKVHESPLTRASVVSVQAQENKHYEQPSVVCFNCLEPGHCLNKCPLPRSTIAARRCFNCGKPGPKVVQCRSANLFKLSPTLSATP</sequence>
<reference evidence="3" key="2">
    <citation type="submission" date="2018-05" db="EMBL/GenBank/DDBJ databases">
        <title>OpunRS2 (Oryza punctata Reference Sequence Version 2).</title>
        <authorList>
            <person name="Zhang J."/>
            <person name="Kudrna D."/>
            <person name="Lee S."/>
            <person name="Talag J."/>
            <person name="Welchert J."/>
            <person name="Wing R.A."/>
        </authorList>
    </citation>
    <scope>NUCLEOTIDE SEQUENCE [LARGE SCALE GENOMIC DNA]</scope>
</reference>
<dbReference type="Gramene" id="OPUNC11G06080.1">
    <property type="protein sequence ID" value="OPUNC11G06080.1"/>
    <property type="gene ID" value="OPUNC11G06080"/>
</dbReference>
<evidence type="ECO:0000256" key="1">
    <source>
        <dbReference type="PROSITE-ProRule" id="PRU00047"/>
    </source>
</evidence>
<dbReference type="InterPro" id="IPR036875">
    <property type="entry name" value="Znf_CCHC_sf"/>
</dbReference>
<name>A0A0E0MDM4_ORYPU</name>
<dbReference type="PANTHER" id="PTHR23002">
    <property type="entry name" value="ZINC FINGER CCHC DOMAIN CONTAINING PROTEIN"/>
    <property type="match status" value="1"/>
</dbReference>
<dbReference type="SUPFAM" id="SSF57756">
    <property type="entry name" value="Retrovirus zinc finger-like domains"/>
    <property type="match status" value="2"/>
</dbReference>
<keyword evidence="4" id="KW-1185">Reference proteome</keyword>
<evidence type="ECO:0000259" key="2">
    <source>
        <dbReference type="PROSITE" id="PS50158"/>
    </source>
</evidence>
<dbReference type="AlphaFoldDB" id="A0A0E0MDM4"/>
<proteinExistence type="predicted"/>
<organism evidence="3">
    <name type="scientific">Oryza punctata</name>
    <name type="common">Red rice</name>
    <dbReference type="NCBI Taxonomy" id="4537"/>
    <lineage>
        <taxon>Eukaryota</taxon>
        <taxon>Viridiplantae</taxon>
        <taxon>Streptophyta</taxon>
        <taxon>Embryophyta</taxon>
        <taxon>Tracheophyta</taxon>
        <taxon>Spermatophyta</taxon>
        <taxon>Magnoliopsida</taxon>
        <taxon>Liliopsida</taxon>
        <taxon>Poales</taxon>
        <taxon>Poaceae</taxon>
        <taxon>BOP clade</taxon>
        <taxon>Oryzoideae</taxon>
        <taxon>Oryzeae</taxon>
        <taxon>Oryzinae</taxon>
        <taxon>Oryza</taxon>
    </lineage>
</organism>
<dbReference type="PROSITE" id="PS50158">
    <property type="entry name" value="ZF_CCHC"/>
    <property type="match status" value="2"/>
</dbReference>
<dbReference type="GO" id="GO:0008270">
    <property type="term" value="F:zinc ion binding"/>
    <property type="evidence" value="ECO:0007669"/>
    <property type="project" value="UniProtKB-KW"/>
</dbReference>
<dbReference type="Proteomes" id="UP000026962">
    <property type="component" value="Chromosome 11"/>
</dbReference>
<feature type="domain" description="CCHC-type" evidence="2">
    <location>
        <begin position="253"/>
        <end position="267"/>
    </location>
</feature>
<dbReference type="STRING" id="4537.A0A0E0MDM4"/>
<keyword evidence="1" id="KW-0862">Zinc</keyword>
<protein>
    <recommendedName>
        <fullName evidence="2">CCHC-type domain-containing protein</fullName>
    </recommendedName>
</protein>
<keyword evidence="1" id="KW-0479">Metal-binding</keyword>
<dbReference type="EnsemblPlants" id="OPUNC11G06080.1">
    <property type="protein sequence ID" value="OPUNC11G06080.1"/>
    <property type="gene ID" value="OPUNC11G06080"/>
</dbReference>
<evidence type="ECO:0000313" key="3">
    <source>
        <dbReference type="EnsemblPlants" id="OPUNC11G06080.1"/>
    </source>
</evidence>
<dbReference type="Pfam" id="PF00098">
    <property type="entry name" value="zf-CCHC"/>
    <property type="match status" value="1"/>
</dbReference>
<reference evidence="3" key="1">
    <citation type="submission" date="2015-04" db="UniProtKB">
        <authorList>
            <consortium name="EnsemblPlants"/>
        </authorList>
    </citation>
    <scope>IDENTIFICATION</scope>
</reference>
<dbReference type="InterPro" id="IPR001878">
    <property type="entry name" value="Znf_CCHC"/>
</dbReference>
<dbReference type="HOGENOM" id="CLU_081981_0_0_1"/>
<accession>A0A0E0MDM4</accession>
<keyword evidence="1" id="KW-0863">Zinc-finger</keyword>
<evidence type="ECO:0000313" key="4">
    <source>
        <dbReference type="Proteomes" id="UP000026962"/>
    </source>
</evidence>
<dbReference type="OMA" id="DASIICF"/>
<dbReference type="InterPro" id="IPR051714">
    <property type="entry name" value="Znf_CCHC_NABP"/>
</dbReference>
<feature type="domain" description="CCHC-type" evidence="2">
    <location>
        <begin position="121"/>
        <end position="136"/>
    </location>
</feature>